<dbReference type="EMBL" id="VCKY01000259">
    <property type="protein sequence ID" value="TMR08977.1"/>
    <property type="molecule type" value="Genomic_DNA"/>
</dbReference>
<protein>
    <submittedName>
        <fullName evidence="5">SDR family NAD(P)-dependent oxidoreductase</fullName>
    </submittedName>
</protein>
<evidence type="ECO:0000256" key="3">
    <source>
        <dbReference type="SAM" id="MobiDB-lite"/>
    </source>
</evidence>
<feature type="compositionally biased region" description="Polar residues" evidence="3">
    <location>
        <begin position="356"/>
        <end position="368"/>
    </location>
</feature>
<dbReference type="InterPro" id="IPR013968">
    <property type="entry name" value="PKS_KR"/>
</dbReference>
<dbReference type="OrthoDB" id="4537517at2"/>
<keyword evidence="2" id="KW-0597">Phosphoprotein</keyword>
<dbReference type="GO" id="GO:0006633">
    <property type="term" value="P:fatty acid biosynthetic process"/>
    <property type="evidence" value="ECO:0007669"/>
    <property type="project" value="TreeGrafter"/>
</dbReference>
<dbReference type="Proteomes" id="UP000309128">
    <property type="component" value="Unassembled WGS sequence"/>
</dbReference>
<dbReference type="GO" id="GO:0005737">
    <property type="term" value="C:cytoplasm"/>
    <property type="evidence" value="ECO:0007669"/>
    <property type="project" value="TreeGrafter"/>
</dbReference>
<name>A0A5S4FIV1_9ACTN</name>
<dbReference type="SMART" id="SM00822">
    <property type="entry name" value="PKS_KR"/>
    <property type="match status" value="1"/>
</dbReference>
<sequence>MNRPLLSYFASPDCTTALALPQLITDQGRTTMAPYVSKEPDDWSFEKLGHRGKLLTPNARSSSRLIIEIDGRCPTRLRQRECEFVYYELPTPVKTDGSYLVTGGLGGLGLLTVGRLAERGARCIVLCGRTHPSDSTAEKLQDLRTRTGADIHVVLGDIADPTTVQRALTASAEDGATLRGIVHAAGVIEDATLANVDDELLARVWRGKADGAWTLHQATLDHDLDFFVVYSSLASLIGSPGQGAYAAANAYLDALVGYRLSQGLPATGIHWGAWSQVGRGRHLAQRGFLMISPDDGLDALERILAEGHSQLAYSPIEIVTGVRNAGKCVSQQGWSRAPPDRGLSIGRGLSPVREQLVTSRGQAQTTSPLDRVHH</sequence>
<dbReference type="SUPFAM" id="SSF51735">
    <property type="entry name" value="NAD(P)-binding Rossmann-fold domains"/>
    <property type="match status" value="1"/>
</dbReference>
<feature type="region of interest" description="Disordered" evidence="3">
    <location>
        <begin position="355"/>
        <end position="374"/>
    </location>
</feature>
<dbReference type="RefSeq" id="WP_138672836.1">
    <property type="nucleotide sequence ID" value="NZ_VCKY01000259.1"/>
</dbReference>
<organism evidence="5 6">
    <name type="scientific">Nonomuraea turkmeniaca</name>
    <dbReference type="NCBI Taxonomy" id="103838"/>
    <lineage>
        <taxon>Bacteria</taxon>
        <taxon>Bacillati</taxon>
        <taxon>Actinomycetota</taxon>
        <taxon>Actinomycetes</taxon>
        <taxon>Streptosporangiales</taxon>
        <taxon>Streptosporangiaceae</taxon>
        <taxon>Nonomuraea</taxon>
    </lineage>
</organism>
<dbReference type="GO" id="GO:0004312">
    <property type="term" value="F:fatty acid synthase activity"/>
    <property type="evidence" value="ECO:0007669"/>
    <property type="project" value="TreeGrafter"/>
</dbReference>
<evidence type="ECO:0000259" key="4">
    <source>
        <dbReference type="SMART" id="SM00822"/>
    </source>
</evidence>
<evidence type="ECO:0000256" key="1">
    <source>
        <dbReference type="ARBA" id="ARBA00022450"/>
    </source>
</evidence>
<evidence type="ECO:0000256" key="2">
    <source>
        <dbReference type="ARBA" id="ARBA00022553"/>
    </source>
</evidence>
<evidence type="ECO:0000313" key="6">
    <source>
        <dbReference type="Proteomes" id="UP000309128"/>
    </source>
</evidence>
<dbReference type="Gene3D" id="3.40.50.720">
    <property type="entry name" value="NAD(P)-binding Rossmann-like Domain"/>
    <property type="match status" value="1"/>
</dbReference>
<keyword evidence="6" id="KW-1185">Reference proteome</keyword>
<gene>
    <name evidence="5" type="ORF">ETD86_45460</name>
</gene>
<reference evidence="5 6" key="1">
    <citation type="submission" date="2019-05" db="EMBL/GenBank/DDBJ databases">
        <title>Draft genome sequence of Nonomuraea turkmeniaca DSM 43926.</title>
        <authorList>
            <person name="Saricaoglu S."/>
            <person name="Isik K."/>
        </authorList>
    </citation>
    <scope>NUCLEOTIDE SEQUENCE [LARGE SCALE GENOMIC DNA]</scope>
    <source>
        <strain evidence="5 6">DSM 43926</strain>
    </source>
</reference>
<dbReference type="GO" id="GO:0071770">
    <property type="term" value="P:DIM/DIP cell wall layer assembly"/>
    <property type="evidence" value="ECO:0007669"/>
    <property type="project" value="TreeGrafter"/>
</dbReference>
<dbReference type="InterPro" id="IPR050091">
    <property type="entry name" value="PKS_NRPS_Biosynth_Enz"/>
</dbReference>
<accession>A0A5S4FIV1</accession>
<evidence type="ECO:0000313" key="5">
    <source>
        <dbReference type="EMBL" id="TMR08977.1"/>
    </source>
</evidence>
<comment type="caution">
    <text evidence="5">The sequence shown here is derived from an EMBL/GenBank/DDBJ whole genome shotgun (WGS) entry which is preliminary data.</text>
</comment>
<feature type="domain" description="Ketoreductase" evidence="4">
    <location>
        <begin position="97"/>
        <end position="277"/>
    </location>
</feature>
<dbReference type="Pfam" id="PF08659">
    <property type="entry name" value="KR"/>
    <property type="match status" value="1"/>
</dbReference>
<dbReference type="PANTHER" id="PTHR43775">
    <property type="entry name" value="FATTY ACID SYNTHASE"/>
    <property type="match status" value="1"/>
</dbReference>
<dbReference type="InterPro" id="IPR057326">
    <property type="entry name" value="KR_dom"/>
</dbReference>
<dbReference type="GO" id="GO:0005886">
    <property type="term" value="C:plasma membrane"/>
    <property type="evidence" value="ECO:0007669"/>
    <property type="project" value="TreeGrafter"/>
</dbReference>
<keyword evidence="1" id="KW-0596">Phosphopantetheine</keyword>
<dbReference type="PANTHER" id="PTHR43775:SF37">
    <property type="entry name" value="SI:DKEY-61P9.11"/>
    <property type="match status" value="1"/>
</dbReference>
<dbReference type="AlphaFoldDB" id="A0A5S4FIV1"/>
<proteinExistence type="predicted"/>
<dbReference type="InterPro" id="IPR036291">
    <property type="entry name" value="NAD(P)-bd_dom_sf"/>
</dbReference>